<proteinExistence type="predicted"/>
<evidence type="ECO:0000313" key="3">
    <source>
        <dbReference type="Proteomes" id="UP001154078"/>
    </source>
</evidence>
<reference evidence="2" key="1">
    <citation type="submission" date="2021-12" db="EMBL/GenBank/DDBJ databases">
        <authorList>
            <person name="King R."/>
        </authorList>
    </citation>
    <scope>NUCLEOTIDE SEQUENCE</scope>
</reference>
<dbReference type="Pfam" id="PF13837">
    <property type="entry name" value="Myb_DNA-bind_4"/>
    <property type="match status" value="1"/>
</dbReference>
<dbReference type="PANTHER" id="PTHR47595">
    <property type="entry name" value="HEAT SHOCK 70 KDA PROTEIN 14"/>
    <property type="match status" value="1"/>
</dbReference>
<name>A0A9P0AZ52_BRAAE</name>
<accession>A0A9P0AZ52</accession>
<sequence length="200" mass="23259">MEYAYQVLDTFKTQDCAARQESSQKKPRLTYEEIIVQEKCSGTEETQLREEEYYEHDENGELGESPRYKTERSGVWTEAATKQLILIYKHLYPKIQSGQLATKNVWPKLESLMQENNYHFSSKQIATKVDTLKRRYKDIKDYNAKSGNDLKSWMYYDDMEDIFGTQPWARPLSTVSSATKTASELDDEATGIKYKKGGFP</sequence>
<dbReference type="EMBL" id="OV121133">
    <property type="protein sequence ID" value="CAH0551091.1"/>
    <property type="molecule type" value="Genomic_DNA"/>
</dbReference>
<evidence type="ECO:0000259" key="1">
    <source>
        <dbReference type="Pfam" id="PF13837"/>
    </source>
</evidence>
<organism evidence="2 3">
    <name type="scientific">Brassicogethes aeneus</name>
    <name type="common">Rape pollen beetle</name>
    <name type="synonym">Meligethes aeneus</name>
    <dbReference type="NCBI Taxonomy" id="1431903"/>
    <lineage>
        <taxon>Eukaryota</taxon>
        <taxon>Metazoa</taxon>
        <taxon>Ecdysozoa</taxon>
        <taxon>Arthropoda</taxon>
        <taxon>Hexapoda</taxon>
        <taxon>Insecta</taxon>
        <taxon>Pterygota</taxon>
        <taxon>Neoptera</taxon>
        <taxon>Endopterygota</taxon>
        <taxon>Coleoptera</taxon>
        <taxon>Polyphaga</taxon>
        <taxon>Cucujiformia</taxon>
        <taxon>Nitidulidae</taxon>
        <taxon>Meligethinae</taxon>
        <taxon>Brassicogethes</taxon>
    </lineage>
</organism>
<dbReference type="OrthoDB" id="6780881at2759"/>
<dbReference type="AlphaFoldDB" id="A0A9P0AZ52"/>
<dbReference type="Gene3D" id="1.10.10.60">
    <property type="entry name" value="Homeodomain-like"/>
    <property type="match status" value="1"/>
</dbReference>
<dbReference type="Proteomes" id="UP001154078">
    <property type="component" value="Chromosome 2"/>
</dbReference>
<protein>
    <recommendedName>
        <fullName evidence="1">Myb/SANT-like DNA-binding domain-containing protein</fullName>
    </recommendedName>
</protein>
<dbReference type="InterPro" id="IPR044822">
    <property type="entry name" value="Myb_DNA-bind_4"/>
</dbReference>
<feature type="domain" description="Myb/SANT-like DNA-binding" evidence="1">
    <location>
        <begin position="75"/>
        <end position="162"/>
    </location>
</feature>
<evidence type="ECO:0000313" key="2">
    <source>
        <dbReference type="EMBL" id="CAH0551091.1"/>
    </source>
</evidence>
<gene>
    <name evidence="2" type="ORF">MELIAE_LOCUS3772</name>
</gene>
<keyword evidence="3" id="KW-1185">Reference proteome</keyword>
<dbReference type="PANTHER" id="PTHR47595:SF1">
    <property type="entry name" value="MYB_SANT-LIKE DNA-BINDING DOMAIN-CONTAINING PROTEIN"/>
    <property type="match status" value="1"/>
</dbReference>